<organism evidence="2 3">
    <name type="scientific">Actinocrinis puniceicyclus</name>
    <dbReference type="NCBI Taxonomy" id="977794"/>
    <lineage>
        <taxon>Bacteria</taxon>
        <taxon>Bacillati</taxon>
        <taxon>Actinomycetota</taxon>
        <taxon>Actinomycetes</taxon>
        <taxon>Catenulisporales</taxon>
        <taxon>Actinospicaceae</taxon>
        <taxon>Actinocrinis</taxon>
    </lineage>
</organism>
<dbReference type="EMBL" id="JAGSXH010000057">
    <property type="protein sequence ID" value="MBS2964703.1"/>
    <property type="molecule type" value="Genomic_DNA"/>
</dbReference>
<dbReference type="RefSeq" id="WP_211469061.1">
    <property type="nucleotide sequence ID" value="NZ_JAGSXH010000057.1"/>
</dbReference>
<name>A0A8J8BCY9_9ACTN</name>
<comment type="caution">
    <text evidence="2">The sequence shown here is derived from an EMBL/GenBank/DDBJ whole genome shotgun (WGS) entry which is preliminary data.</text>
</comment>
<evidence type="ECO:0000313" key="2">
    <source>
        <dbReference type="EMBL" id="MBS2964703.1"/>
    </source>
</evidence>
<feature type="region of interest" description="Disordered" evidence="1">
    <location>
        <begin position="1"/>
        <end position="44"/>
    </location>
</feature>
<evidence type="ECO:0000313" key="3">
    <source>
        <dbReference type="Proteomes" id="UP000677913"/>
    </source>
</evidence>
<protein>
    <submittedName>
        <fullName evidence="2">Uncharacterized protein</fullName>
    </submittedName>
</protein>
<sequence length="88" mass="9608">MDTEGVVRTDGTAMRQEMPPRTPAPDAPDLFAAVPEPEPTGHPDVDAALERLRELPELQTGAHPELYDGIHQRLQDALAQIDRQDAAS</sequence>
<accession>A0A8J8BCY9</accession>
<keyword evidence="3" id="KW-1185">Reference proteome</keyword>
<proteinExistence type="predicted"/>
<evidence type="ECO:0000256" key="1">
    <source>
        <dbReference type="SAM" id="MobiDB-lite"/>
    </source>
</evidence>
<reference evidence="2" key="1">
    <citation type="submission" date="2021-04" db="EMBL/GenBank/DDBJ databases">
        <title>Genome based classification of Actinospica acidithermotolerans sp. nov., an actinobacterium isolated from an Indonesian hot spring.</title>
        <authorList>
            <person name="Kusuma A.B."/>
            <person name="Putra K.E."/>
            <person name="Nafisah S."/>
            <person name="Loh J."/>
            <person name="Nouioui I."/>
            <person name="Goodfellow M."/>
        </authorList>
    </citation>
    <scope>NUCLEOTIDE SEQUENCE</scope>
    <source>
        <strain evidence="2">DSM 45618</strain>
    </source>
</reference>
<gene>
    <name evidence="2" type="ORF">KGA66_16720</name>
</gene>
<dbReference type="Proteomes" id="UP000677913">
    <property type="component" value="Unassembled WGS sequence"/>
</dbReference>
<dbReference type="AlphaFoldDB" id="A0A8J8BCY9"/>